<keyword evidence="1" id="KW-1133">Transmembrane helix</keyword>
<sequence length="65" mass="7474">MLFATRLKFAHGGSSPPSLRLLLYYLVSLLLVVGMPPGFKCAHSQFNSMDYFLPARRMLFRDHWA</sequence>
<name>A0A6A1VUL0_9ROSI</name>
<keyword evidence="1" id="KW-0812">Transmembrane</keyword>
<feature type="transmembrane region" description="Helical" evidence="1">
    <location>
        <begin position="21"/>
        <end position="39"/>
    </location>
</feature>
<comment type="caution">
    <text evidence="2">The sequence shown here is derived from an EMBL/GenBank/DDBJ whole genome shotgun (WGS) entry which is preliminary data.</text>
</comment>
<keyword evidence="1" id="KW-0472">Membrane</keyword>
<keyword evidence="3" id="KW-1185">Reference proteome</keyword>
<dbReference type="EMBL" id="RXIC02000022">
    <property type="protein sequence ID" value="KAB1216463.1"/>
    <property type="molecule type" value="Genomic_DNA"/>
</dbReference>
<proteinExistence type="predicted"/>
<dbReference type="AlphaFoldDB" id="A0A6A1VUL0"/>
<dbReference type="Proteomes" id="UP000516437">
    <property type="component" value="Chromosome 4"/>
</dbReference>
<evidence type="ECO:0000313" key="2">
    <source>
        <dbReference type="EMBL" id="KAB1216463.1"/>
    </source>
</evidence>
<organism evidence="2 3">
    <name type="scientific">Morella rubra</name>
    <name type="common">Chinese bayberry</name>
    <dbReference type="NCBI Taxonomy" id="262757"/>
    <lineage>
        <taxon>Eukaryota</taxon>
        <taxon>Viridiplantae</taxon>
        <taxon>Streptophyta</taxon>
        <taxon>Embryophyta</taxon>
        <taxon>Tracheophyta</taxon>
        <taxon>Spermatophyta</taxon>
        <taxon>Magnoliopsida</taxon>
        <taxon>eudicotyledons</taxon>
        <taxon>Gunneridae</taxon>
        <taxon>Pentapetalae</taxon>
        <taxon>rosids</taxon>
        <taxon>fabids</taxon>
        <taxon>Fagales</taxon>
        <taxon>Myricaceae</taxon>
        <taxon>Morella</taxon>
    </lineage>
</organism>
<evidence type="ECO:0000313" key="3">
    <source>
        <dbReference type="Proteomes" id="UP000516437"/>
    </source>
</evidence>
<reference evidence="2 3" key="1">
    <citation type="journal article" date="2019" name="Plant Biotechnol. J.">
        <title>The red bayberry genome and genetic basis of sex determination.</title>
        <authorList>
            <person name="Jia H.M."/>
            <person name="Jia H.J."/>
            <person name="Cai Q.L."/>
            <person name="Wang Y."/>
            <person name="Zhao H.B."/>
            <person name="Yang W.F."/>
            <person name="Wang G.Y."/>
            <person name="Li Y.H."/>
            <person name="Zhan D.L."/>
            <person name="Shen Y.T."/>
            <person name="Niu Q.F."/>
            <person name="Chang L."/>
            <person name="Qiu J."/>
            <person name="Zhao L."/>
            <person name="Xie H.B."/>
            <person name="Fu W.Y."/>
            <person name="Jin J."/>
            <person name="Li X.W."/>
            <person name="Jiao Y."/>
            <person name="Zhou C.C."/>
            <person name="Tu T."/>
            <person name="Chai C.Y."/>
            <person name="Gao J.L."/>
            <person name="Fan L.J."/>
            <person name="van de Weg E."/>
            <person name="Wang J.Y."/>
            <person name="Gao Z.S."/>
        </authorList>
    </citation>
    <scope>NUCLEOTIDE SEQUENCE [LARGE SCALE GENOMIC DNA]</scope>
    <source>
        <tissue evidence="2">Leaves</tissue>
    </source>
</reference>
<evidence type="ECO:0000256" key="1">
    <source>
        <dbReference type="SAM" id="Phobius"/>
    </source>
</evidence>
<gene>
    <name evidence="2" type="ORF">CJ030_MR4G002244</name>
</gene>
<accession>A0A6A1VUL0</accession>
<protein>
    <submittedName>
        <fullName evidence="2">Uncharacterized protein</fullName>
    </submittedName>
</protein>